<name>A0A8A4TNZ8_SULCO</name>
<dbReference type="AlphaFoldDB" id="A0A8A4TNZ8"/>
<evidence type="ECO:0000313" key="2">
    <source>
        <dbReference type="EMBL" id="QTD50934.1"/>
    </source>
</evidence>
<dbReference type="KEGG" id="scor:J3U87_00565"/>
<dbReference type="SMART" id="SM00267">
    <property type="entry name" value="GGDEF"/>
    <property type="match status" value="1"/>
</dbReference>
<reference evidence="2" key="1">
    <citation type="submission" date="2021-03" db="EMBL/GenBank/DDBJ databases">
        <title>Acanthopleuribacteraceae sp. M133.</title>
        <authorList>
            <person name="Wang G."/>
        </authorList>
    </citation>
    <scope>NUCLEOTIDE SEQUENCE</scope>
    <source>
        <strain evidence="2">M133</strain>
    </source>
</reference>
<dbReference type="InterPro" id="IPR000160">
    <property type="entry name" value="GGDEF_dom"/>
</dbReference>
<sequence>MSSIRVETKRGATVVSVVGSLDPGSQPQLDRVFRHLSRVRQCNILLHAKELDRVCGTAITKLQAWSQTLNDRGGFLWVVEPSPSARRDLALHVRGSMATFPSERMAWQLVTHILNAKLVREMCRETHTDSITGLLNQTYIHTCWAPIHPRLGEDDQGPLVFCLAEAHGLDTRNDQDGDQIMGAAAKRLSLLCGRYDLLIRWGCHAFLIIARWPQTSNGIPFAGRAMSALRHPFRTALGATKTVSWSLGFLQCPLLFDRSLTCSEGLRLVVEAMERAKTEGGDRWIAATGTKRPYPFLSDQLPDLSVLATAGLIEIHREVPLEEPETLPAVSKPKTWVKTGNSQRIRTRKTRLKHLRRL</sequence>
<dbReference type="InterPro" id="IPR043128">
    <property type="entry name" value="Rev_trsase/Diguanyl_cyclase"/>
</dbReference>
<dbReference type="Gene3D" id="3.30.70.270">
    <property type="match status" value="1"/>
</dbReference>
<dbReference type="Gene3D" id="3.30.750.24">
    <property type="entry name" value="STAS domain"/>
    <property type="match status" value="1"/>
</dbReference>
<dbReference type="InterPro" id="IPR036513">
    <property type="entry name" value="STAS_dom_sf"/>
</dbReference>
<feature type="domain" description="GGDEF" evidence="1">
    <location>
        <begin position="157"/>
        <end position="289"/>
    </location>
</feature>
<keyword evidence="3" id="KW-1185">Reference proteome</keyword>
<accession>A0A8A4TNZ8</accession>
<dbReference type="PROSITE" id="PS50887">
    <property type="entry name" value="GGDEF"/>
    <property type="match status" value="1"/>
</dbReference>
<evidence type="ECO:0000259" key="1">
    <source>
        <dbReference type="PROSITE" id="PS50887"/>
    </source>
</evidence>
<dbReference type="RefSeq" id="WP_237381071.1">
    <property type="nucleotide sequence ID" value="NZ_CP071793.1"/>
</dbReference>
<evidence type="ECO:0000313" key="3">
    <source>
        <dbReference type="Proteomes" id="UP000663929"/>
    </source>
</evidence>
<gene>
    <name evidence="2" type="ORF">J3U87_00565</name>
</gene>
<dbReference type="Proteomes" id="UP000663929">
    <property type="component" value="Chromosome"/>
</dbReference>
<dbReference type="SUPFAM" id="SSF52091">
    <property type="entry name" value="SpoIIaa-like"/>
    <property type="match status" value="1"/>
</dbReference>
<organism evidence="2 3">
    <name type="scientific">Sulfidibacter corallicola</name>
    <dbReference type="NCBI Taxonomy" id="2818388"/>
    <lineage>
        <taxon>Bacteria</taxon>
        <taxon>Pseudomonadati</taxon>
        <taxon>Acidobacteriota</taxon>
        <taxon>Holophagae</taxon>
        <taxon>Acanthopleuribacterales</taxon>
        <taxon>Acanthopleuribacteraceae</taxon>
        <taxon>Sulfidibacter</taxon>
    </lineage>
</organism>
<dbReference type="SUPFAM" id="SSF55073">
    <property type="entry name" value="Nucleotide cyclase"/>
    <property type="match status" value="1"/>
</dbReference>
<dbReference type="Pfam" id="PF00990">
    <property type="entry name" value="GGDEF"/>
    <property type="match status" value="1"/>
</dbReference>
<protein>
    <submittedName>
        <fullName evidence="2">Diguanylate cyclase</fullName>
    </submittedName>
</protein>
<dbReference type="InterPro" id="IPR029787">
    <property type="entry name" value="Nucleotide_cyclase"/>
</dbReference>
<dbReference type="EMBL" id="CP071793">
    <property type="protein sequence ID" value="QTD50934.1"/>
    <property type="molecule type" value="Genomic_DNA"/>
</dbReference>
<proteinExistence type="predicted"/>